<protein>
    <submittedName>
        <fullName evidence="1">Uncharacterized protein</fullName>
    </submittedName>
</protein>
<sequence length="133" mass="14654">MTEGPFLCPLPALITSKRRARGAHAVYTVHMFQSTSAHCSFWAFRLGHRCHCPIDLVCSPPPLVLCQCLETCRAVWLSVSVGLVHGLTISTVRYLTGAMPCNHVTQSPSCQTDPTVWHQLWPPIISSTDQGVK</sequence>
<accession>A0A7S4CWK6</accession>
<evidence type="ECO:0000313" key="1">
    <source>
        <dbReference type="EMBL" id="CAE0808770.1"/>
    </source>
</evidence>
<organism evidence="1">
    <name type="scientific">Eutreptiella gymnastica</name>
    <dbReference type="NCBI Taxonomy" id="73025"/>
    <lineage>
        <taxon>Eukaryota</taxon>
        <taxon>Discoba</taxon>
        <taxon>Euglenozoa</taxon>
        <taxon>Euglenida</taxon>
        <taxon>Spirocuta</taxon>
        <taxon>Euglenophyceae</taxon>
        <taxon>Eutreptiales</taxon>
        <taxon>Eutreptiaceae</taxon>
        <taxon>Eutreptiella</taxon>
    </lineage>
</organism>
<dbReference type="AlphaFoldDB" id="A0A7S4CWK6"/>
<dbReference type="EMBL" id="HBJA01056230">
    <property type="protein sequence ID" value="CAE0808770.1"/>
    <property type="molecule type" value="Transcribed_RNA"/>
</dbReference>
<proteinExistence type="predicted"/>
<reference evidence="1" key="1">
    <citation type="submission" date="2021-01" db="EMBL/GenBank/DDBJ databases">
        <authorList>
            <person name="Corre E."/>
            <person name="Pelletier E."/>
            <person name="Niang G."/>
            <person name="Scheremetjew M."/>
            <person name="Finn R."/>
            <person name="Kale V."/>
            <person name="Holt S."/>
            <person name="Cochrane G."/>
            <person name="Meng A."/>
            <person name="Brown T."/>
            <person name="Cohen L."/>
        </authorList>
    </citation>
    <scope>NUCLEOTIDE SEQUENCE</scope>
    <source>
        <strain evidence="1">CCMP1594</strain>
    </source>
</reference>
<name>A0A7S4CWK6_9EUGL</name>
<gene>
    <name evidence="1" type="ORF">EGYM00163_LOCUS19901</name>
</gene>